<dbReference type="PANTHER" id="PTHR11709:SF486">
    <property type="entry name" value="MULTICOPPER OXIDASE"/>
    <property type="match status" value="1"/>
</dbReference>
<reference evidence="3 4" key="1">
    <citation type="journal article" date="2014" name="Proc. Natl. Acad. Sci. U.S.A.">
        <title>Functional type 2 photosynthetic reaction centers found in the rare bacterial phylum Gemmatimonadetes.</title>
        <authorList>
            <person name="Zeng Y."/>
            <person name="Feng F."/>
            <person name="Medova H."/>
            <person name="Dean J."/>
            <person name="Koblizek M."/>
        </authorList>
    </citation>
    <scope>NUCLEOTIDE SEQUENCE [LARGE SCALE GENOMIC DNA]</scope>
    <source>
        <strain evidence="3 4">AP64</strain>
    </source>
</reference>
<dbReference type="GO" id="GO:0005507">
    <property type="term" value="F:copper ion binding"/>
    <property type="evidence" value="ECO:0007669"/>
    <property type="project" value="InterPro"/>
</dbReference>
<dbReference type="RefSeq" id="WP_026848115.1">
    <property type="nucleotide sequence ID" value="NZ_CP011454.1"/>
</dbReference>
<dbReference type="AlphaFoldDB" id="A0A143BM74"/>
<dbReference type="InterPro" id="IPR011707">
    <property type="entry name" value="Cu-oxidase-like_N"/>
</dbReference>
<dbReference type="EMBL" id="CP011454">
    <property type="protein sequence ID" value="AMW06147.1"/>
    <property type="molecule type" value="Genomic_DNA"/>
</dbReference>
<dbReference type="Gene3D" id="2.60.40.420">
    <property type="entry name" value="Cupredoxins - blue copper proteins"/>
    <property type="match status" value="3"/>
</dbReference>
<dbReference type="KEGG" id="gph:GEMMAAP_17860"/>
<evidence type="ECO:0000313" key="3">
    <source>
        <dbReference type="EMBL" id="AMW06147.1"/>
    </source>
</evidence>
<dbReference type="InterPro" id="IPR008972">
    <property type="entry name" value="Cupredoxin"/>
</dbReference>
<dbReference type="OrthoDB" id="345021at2"/>
<evidence type="ECO:0008006" key="5">
    <source>
        <dbReference type="Google" id="ProtNLM"/>
    </source>
</evidence>
<dbReference type="GO" id="GO:0016491">
    <property type="term" value="F:oxidoreductase activity"/>
    <property type="evidence" value="ECO:0007669"/>
    <property type="project" value="InterPro"/>
</dbReference>
<dbReference type="Pfam" id="PF07731">
    <property type="entry name" value="Cu-oxidase_2"/>
    <property type="match status" value="1"/>
</dbReference>
<evidence type="ECO:0000313" key="4">
    <source>
        <dbReference type="Proteomes" id="UP000076404"/>
    </source>
</evidence>
<feature type="domain" description="Plastocyanin-like" evidence="2">
    <location>
        <begin position="420"/>
        <end position="517"/>
    </location>
</feature>
<organism evidence="3 4">
    <name type="scientific">Gemmatimonas phototrophica</name>
    <dbReference type="NCBI Taxonomy" id="1379270"/>
    <lineage>
        <taxon>Bacteria</taxon>
        <taxon>Pseudomonadati</taxon>
        <taxon>Gemmatimonadota</taxon>
        <taxon>Gemmatimonadia</taxon>
        <taxon>Gemmatimonadales</taxon>
        <taxon>Gemmatimonadaceae</taxon>
        <taxon>Gemmatimonas</taxon>
    </lineage>
</organism>
<keyword evidence="4" id="KW-1185">Reference proteome</keyword>
<proteinExistence type="predicted"/>
<dbReference type="STRING" id="1379270.GEMMAAP_17860"/>
<gene>
    <name evidence="3" type="ORF">GEMMAAP_17860</name>
</gene>
<dbReference type="Proteomes" id="UP000076404">
    <property type="component" value="Chromosome"/>
</dbReference>
<evidence type="ECO:0000259" key="1">
    <source>
        <dbReference type="Pfam" id="PF07731"/>
    </source>
</evidence>
<sequence>MNLPAAAVGKTFLSLGGECIRSRALAFAFLAVAVNAVPARAQAGAQLPQATSNEQRTPAGRDVNGERHVTLHAVLAEWRPRGESGPVRKALTFAEEGKAPTTPGPMIRVPAGTRMHVTIRNTLAHPIRVLGLGDRDAAPAPDAPSFLPATVRASQLVIAPGETRDVRFTPSRATTSFYKAFPEGPPASDIEYGVFEGVYIVDPVGSTPPPGERVMMISTGNLDEDSPTFKFFLNGRSWPHTERLSYTVGDTVRWRVINTVPIVHPMHLHGFYFNVDARGDGDVDTVYTTAQRPHVVTDRLNGIGTLRLSWVATEAGNWLFHCHLIRHMGGAQRYAADRTADSATTTVADEHAHAQHDMAGLVMGITVRPRAGVVRTAEPTPQRRIDLWTATRPGVYQEGPGLVFIVQDGAVPAPDSVSALSSTLQLRQGEPTRIMVHNRLSFPLSLHWHGLELKSAYDGVGGWSGEPATPSAPIAPGDSMAVLITPPRAGTFMYHTHGEPGHELAQGLYGGFVVLPQGAPPMPTRDRLFLLASRGAVIDAPPAINGREQAPTEWFTPGESVRLRFGHISADELKEVRLLRDGRVVEWQLLAKDGADLPTAQRMEVSASFELGVGETRDVEWTPTVPGLYVLEVRTTYYPQRGGAQIQRVPFAVGPVTDAAVVAAIRGTALPVVALDAAALAPYGALYTRPASAGSTVAPRLRIMLNREGRLYADRARINDTVSAPQYLVPIGDDTFVFGTFDAGVITEAHADHRVRFLRTKGDITGVEMTEPGAAPIQLDRRDAPLLLDTERQLLIGAWTAPTEGITLNIESASPGLTLRIFGRPPVPLLEDSRTRLVAPAFDLAVALHVVRDGDTVVAIDLLFPGQPAIRTTRVP</sequence>
<dbReference type="PANTHER" id="PTHR11709">
    <property type="entry name" value="MULTI-COPPER OXIDASE"/>
    <property type="match status" value="1"/>
</dbReference>
<dbReference type="CDD" id="cd04206">
    <property type="entry name" value="CuRO_1_LCC_like"/>
    <property type="match status" value="1"/>
</dbReference>
<name>A0A143BM74_9BACT</name>
<evidence type="ECO:0000259" key="2">
    <source>
        <dbReference type="Pfam" id="PF07732"/>
    </source>
</evidence>
<dbReference type="InterPro" id="IPR011706">
    <property type="entry name" value="Cu-oxidase_C"/>
</dbReference>
<dbReference type="Pfam" id="PF07732">
    <property type="entry name" value="Cu-oxidase_3"/>
    <property type="match status" value="1"/>
</dbReference>
<feature type="domain" description="Plastocyanin-like" evidence="1">
    <location>
        <begin position="207"/>
        <end position="329"/>
    </location>
</feature>
<dbReference type="eggNOG" id="COG2132">
    <property type="taxonomic scope" value="Bacteria"/>
</dbReference>
<reference evidence="3 4" key="2">
    <citation type="journal article" date="2016" name="Environ. Microbiol. Rep.">
        <title>Metagenomic evidence for the presence of phototrophic Gemmatimonadetes bacteria in diverse environments.</title>
        <authorList>
            <person name="Zeng Y."/>
            <person name="Baumbach J."/>
            <person name="Barbosa E.G."/>
            <person name="Azevedo V."/>
            <person name="Zhang C."/>
            <person name="Koblizek M."/>
        </authorList>
    </citation>
    <scope>NUCLEOTIDE SEQUENCE [LARGE SCALE GENOMIC DNA]</scope>
    <source>
        <strain evidence="3 4">AP64</strain>
    </source>
</reference>
<dbReference type="InterPro" id="IPR045087">
    <property type="entry name" value="Cu-oxidase_fam"/>
</dbReference>
<dbReference type="SUPFAM" id="SSF49503">
    <property type="entry name" value="Cupredoxins"/>
    <property type="match status" value="3"/>
</dbReference>
<protein>
    <recommendedName>
        <fullName evidence="5">Plastocyanin-like domain-containing protein</fullName>
    </recommendedName>
</protein>
<accession>A0A143BM74</accession>